<comment type="caution">
    <text evidence="2">The sequence shown here is derived from an EMBL/GenBank/DDBJ whole genome shotgun (WGS) entry which is preliminary data.</text>
</comment>
<dbReference type="EMBL" id="JAIWYP010000010">
    <property type="protein sequence ID" value="KAH3754028.1"/>
    <property type="molecule type" value="Genomic_DNA"/>
</dbReference>
<reference evidence="2" key="2">
    <citation type="submission" date="2020-11" db="EMBL/GenBank/DDBJ databases">
        <authorList>
            <person name="McCartney M.A."/>
            <person name="Auch B."/>
            <person name="Kono T."/>
            <person name="Mallez S."/>
            <person name="Becker A."/>
            <person name="Gohl D.M."/>
            <person name="Silverstein K.A.T."/>
            <person name="Koren S."/>
            <person name="Bechman K.B."/>
            <person name="Herman A."/>
            <person name="Abrahante J.E."/>
            <person name="Garbe J."/>
        </authorList>
    </citation>
    <scope>NUCLEOTIDE SEQUENCE</scope>
    <source>
        <strain evidence="2">Duluth1</strain>
        <tissue evidence="2">Whole animal</tissue>
    </source>
</reference>
<evidence type="ECO:0000313" key="3">
    <source>
        <dbReference type="EMBL" id="KAH3754124.1"/>
    </source>
</evidence>
<dbReference type="Proteomes" id="UP000828390">
    <property type="component" value="Unassembled WGS sequence"/>
</dbReference>
<organism evidence="2 4">
    <name type="scientific">Dreissena polymorpha</name>
    <name type="common">Zebra mussel</name>
    <name type="synonym">Mytilus polymorpha</name>
    <dbReference type="NCBI Taxonomy" id="45954"/>
    <lineage>
        <taxon>Eukaryota</taxon>
        <taxon>Metazoa</taxon>
        <taxon>Spiralia</taxon>
        <taxon>Lophotrochozoa</taxon>
        <taxon>Mollusca</taxon>
        <taxon>Bivalvia</taxon>
        <taxon>Autobranchia</taxon>
        <taxon>Heteroconchia</taxon>
        <taxon>Euheterodonta</taxon>
        <taxon>Imparidentia</taxon>
        <taxon>Neoheterodontei</taxon>
        <taxon>Myida</taxon>
        <taxon>Dreissenoidea</taxon>
        <taxon>Dreissenidae</taxon>
        <taxon>Dreissena</taxon>
    </lineage>
</organism>
<dbReference type="AlphaFoldDB" id="A0A9D4IBK3"/>
<feature type="compositionally biased region" description="Basic and acidic residues" evidence="1">
    <location>
        <begin position="16"/>
        <end position="27"/>
    </location>
</feature>
<protein>
    <submittedName>
        <fullName evidence="2">Uncharacterized protein</fullName>
    </submittedName>
</protein>
<keyword evidence="4" id="KW-1185">Reference proteome</keyword>
<dbReference type="EMBL" id="JAIWYP010000010">
    <property type="protein sequence ID" value="KAH3754124.1"/>
    <property type="molecule type" value="Genomic_DNA"/>
</dbReference>
<feature type="region of interest" description="Disordered" evidence="1">
    <location>
        <begin position="1"/>
        <end position="27"/>
    </location>
</feature>
<name>A0A9D4IBK3_DREPO</name>
<evidence type="ECO:0000313" key="2">
    <source>
        <dbReference type="EMBL" id="KAH3754028.1"/>
    </source>
</evidence>
<evidence type="ECO:0000256" key="1">
    <source>
        <dbReference type="SAM" id="MobiDB-lite"/>
    </source>
</evidence>
<proteinExistence type="predicted"/>
<gene>
    <name evidence="2" type="ORF">DPMN_188686</name>
    <name evidence="3" type="ORF">DPMN_188785</name>
</gene>
<reference evidence="2" key="1">
    <citation type="journal article" date="2019" name="bioRxiv">
        <title>The Genome of the Zebra Mussel, Dreissena polymorpha: A Resource for Invasive Species Research.</title>
        <authorList>
            <person name="McCartney M.A."/>
            <person name="Auch B."/>
            <person name="Kono T."/>
            <person name="Mallez S."/>
            <person name="Zhang Y."/>
            <person name="Obille A."/>
            <person name="Becker A."/>
            <person name="Abrahante J.E."/>
            <person name="Garbe J."/>
            <person name="Badalamenti J.P."/>
            <person name="Herman A."/>
            <person name="Mangelson H."/>
            <person name="Liachko I."/>
            <person name="Sullivan S."/>
            <person name="Sone E.D."/>
            <person name="Koren S."/>
            <person name="Silverstein K.A.T."/>
            <person name="Beckman K.B."/>
            <person name="Gohl D.M."/>
        </authorList>
    </citation>
    <scope>NUCLEOTIDE SEQUENCE</scope>
    <source>
        <strain evidence="2">Duluth1</strain>
        <tissue evidence="2">Whole animal</tissue>
    </source>
</reference>
<evidence type="ECO:0000313" key="4">
    <source>
        <dbReference type="Proteomes" id="UP000828390"/>
    </source>
</evidence>
<sequence>MKESELPIPDNLETWRPGDDSRSPLREDDTPFIYLCATLWHETENEMIQILKSLFR</sequence>
<accession>A0A9D4IBK3</accession>